<organism evidence="2 3">
    <name type="scientific">Lupinus angustifolius</name>
    <name type="common">Narrow-leaved blue lupine</name>
    <dbReference type="NCBI Taxonomy" id="3871"/>
    <lineage>
        <taxon>Eukaryota</taxon>
        <taxon>Viridiplantae</taxon>
        <taxon>Streptophyta</taxon>
        <taxon>Embryophyta</taxon>
        <taxon>Tracheophyta</taxon>
        <taxon>Spermatophyta</taxon>
        <taxon>Magnoliopsida</taxon>
        <taxon>eudicotyledons</taxon>
        <taxon>Gunneridae</taxon>
        <taxon>Pentapetalae</taxon>
        <taxon>rosids</taxon>
        <taxon>fabids</taxon>
        <taxon>Fabales</taxon>
        <taxon>Fabaceae</taxon>
        <taxon>Papilionoideae</taxon>
        <taxon>50 kb inversion clade</taxon>
        <taxon>genistoids sensu lato</taxon>
        <taxon>core genistoids</taxon>
        <taxon>Genisteae</taxon>
        <taxon>Lupinus</taxon>
    </lineage>
</organism>
<evidence type="ECO:0000313" key="2">
    <source>
        <dbReference type="EMBL" id="OIW04675.1"/>
    </source>
</evidence>
<dbReference type="EMBL" id="CM007369">
    <property type="protein sequence ID" value="OIW04675.1"/>
    <property type="molecule type" value="Genomic_DNA"/>
</dbReference>
<proteinExistence type="predicted"/>
<dbReference type="PANTHER" id="PTHR37184:SF2">
    <property type="entry name" value="CLAVATA3_ESR (CLE)-RELATED PROTEIN 43"/>
    <property type="match status" value="1"/>
</dbReference>
<evidence type="ECO:0000256" key="1">
    <source>
        <dbReference type="SAM" id="MobiDB-lite"/>
    </source>
</evidence>
<dbReference type="OMA" id="KFPPVNS"/>
<gene>
    <name evidence="2" type="ORF">TanjilG_07810</name>
</gene>
<protein>
    <submittedName>
        <fullName evidence="2">Uncharacterized protein</fullName>
    </submittedName>
</protein>
<evidence type="ECO:0000313" key="3">
    <source>
        <dbReference type="Proteomes" id="UP000188354"/>
    </source>
</evidence>
<sequence>MCDGGRRLLYLSTVVLVVVTVLQMSQIGAIRVFPVAKVKLSNVDKKYLLHKYFSGKTFGVSNKTQKGFDENKRRVPSCPDPLHN</sequence>
<dbReference type="InterPro" id="IPR040274">
    <property type="entry name" value="CLE27/CLE43"/>
</dbReference>
<keyword evidence="3" id="KW-1185">Reference proteome</keyword>
<dbReference type="AlphaFoldDB" id="A0A1J7HVY4"/>
<dbReference type="PANTHER" id="PTHR37184">
    <property type="entry name" value="CLAVATA3/ESR (CLE)-RELATED PROTEIN 27"/>
    <property type="match status" value="1"/>
</dbReference>
<accession>A0A1J7HVY4</accession>
<feature type="region of interest" description="Disordered" evidence="1">
    <location>
        <begin position="60"/>
        <end position="84"/>
    </location>
</feature>
<dbReference type="Gramene" id="OIW04675">
    <property type="protein sequence ID" value="OIW04675"/>
    <property type="gene ID" value="TanjilG_07810"/>
</dbReference>
<dbReference type="Proteomes" id="UP000188354">
    <property type="component" value="Chromosome LG09"/>
</dbReference>
<name>A0A1J7HVY4_LUPAN</name>
<reference evidence="2 3" key="1">
    <citation type="journal article" date="2017" name="Plant Biotechnol. J.">
        <title>A comprehensive draft genome sequence for lupin (Lupinus angustifolius), an emerging health food: insights into plant-microbe interactions and legume evolution.</title>
        <authorList>
            <person name="Hane J.K."/>
            <person name="Ming Y."/>
            <person name="Kamphuis L.G."/>
            <person name="Nelson M.N."/>
            <person name="Garg G."/>
            <person name="Atkins C.A."/>
            <person name="Bayer P.E."/>
            <person name="Bravo A."/>
            <person name="Bringans S."/>
            <person name="Cannon S."/>
            <person name="Edwards D."/>
            <person name="Foley R."/>
            <person name="Gao L.L."/>
            <person name="Harrison M.J."/>
            <person name="Huang W."/>
            <person name="Hurgobin B."/>
            <person name="Li S."/>
            <person name="Liu C.W."/>
            <person name="McGrath A."/>
            <person name="Morahan G."/>
            <person name="Murray J."/>
            <person name="Weller J."/>
            <person name="Jian J."/>
            <person name="Singh K.B."/>
        </authorList>
    </citation>
    <scope>NUCLEOTIDE SEQUENCE [LARGE SCALE GENOMIC DNA]</scope>
    <source>
        <strain evidence="3">cv. Tanjil</strain>
        <tissue evidence="2">Whole plant</tissue>
    </source>
</reference>